<evidence type="ECO:0000256" key="2">
    <source>
        <dbReference type="ARBA" id="ARBA00023008"/>
    </source>
</evidence>
<dbReference type="GO" id="GO:0046872">
    <property type="term" value="F:metal ion binding"/>
    <property type="evidence" value="ECO:0007669"/>
    <property type="project" value="UniProtKB-KW"/>
</dbReference>
<evidence type="ECO:0000313" key="7">
    <source>
        <dbReference type="Proteomes" id="UP000648908"/>
    </source>
</evidence>
<keyword evidence="7" id="KW-1185">Reference proteome</keyword>
<dbReference type="EMBL" id="JAESVN010000001">
    <property type="protein sequence ID" value="MBL4916373.1"/>
    <property type="molecule type" value="Genomic_DNA"/>
</dbReference>
<comment type="similarity">
    <text evidence="1">Belongs to the SCO1/2 family.</text>
</comment>
<accession>A0A8K0V6P5</accession>
<keyword evidence="2 3" id="KW-0186">Copper</keyword>
<organism evidence="6 7">
    <name type="scientific">Szabonella alba</name>
    <dbReference type="NCBI Taxonomy" id="2804194"/>
    <lineage>
        <taxon>Bacteria</taxon>
        <taxon>Pseudomonadati</taxon>
        <taxon>Pseudomonadota</taxon>
        <taxon>Alphaproteobacteria</taxon>
        <taxon>Rhodobacterales</taxon>
        <taxon>Paracoccaceae</taxon>
        <taxon>Szabonella</taxon>
    </lineage>
</organism>
<dbReference type="PANTHER" id="PTHR12151:SF25">
    <property type="entry name" value="LINALOOL DEHYDRATASE_ISOMERASE DOMAIN-CONTAINING PROTEIN"/>
    <property type="match status" value="1"/>
</dbReference>
<dbReference type="InterPro" id="IPR013766">
    <property type="entry name" value="Thioredoxin_domain"/>
</dbReference>
<comment type="caution">
    <text evidence="6">The sequence shown here is derived from an EMBL/GenBank/DDBJ whole genome shotgun (WGS) entry which is preliminary data.</text>
</comment>
<dbReference type="Proteomes" id="UP000648908">
    <property type="component" value="Unassembled WGS sequence"/>
</dbReference>
<dbReference type="Gene3D" id="3.40.30.10">
    <property type="entry name" value="Glutaredoxin"/>
    <property type="match status" value="1"/>
</dbReference>
<keyword evidence="4" id="KW-1015">Disulfide bond</keyword>
<feature type="binding site" evidence="3">
    <location>
        <position position="162"/>
    </location>
    <ligand>
        <name>Cu cation</name>
        <dbReference type="ChEBI" id="CHEBI:23378"/>
    </ligand>
</feature>
<evidence type="ECO:0000256" key="4">
    <source>
        <dbReference type="PIRSR" id="PIRSR603782-2"/>
    </source>
</evidence>
<dbReference type="InterPro" id="IPR003782">
    <property type="entry name" value="SCO1/SenC"/>
</dbReference>
<reference evidence="6" key="1">
    <citation type="submission" date="2021-01" db="EMBL/GenBank/DDBJ databases">
        <title>Tabrizicola alba sp. nov. a motile alkaliphilic bacterium isolated from a soda lake.</title>
        <authorList>
            <person name="Szuroczki S."/>
            <person name="Abbaszade G."/>
            <person name="Schumann P."/>
            <person name="Toth E."/>
        </authorList>
    </citation>
    <scope>NUCLEOTIDE SEQUENCE</scope>
    <source>
        <strain evidence="6">DMG-N-6</strain>
    </source>
</reference>
<dbReference type="PANTHER" id="PTHR12151">
    <property type="entry name" value="ELECTRON TRANSPORT PROTIN SCO1/SENC FAMILY MEMBER"/>
    <property type="match status" value="1"/>
</dbReference>
<dbReference type="Pfam" id="PF02630">
    <property type="entry name" value="SCO1-SenC"/>
    <property type="match status" value="1"/>
</dbReference>
<protein>
    <submittedName>
        <fullName evidence="6">SCO family protein</fullName>
    </submittedName>
</protein>
<feature type="binding site" evidence="3">
    <location>
        <position position="75"/>
    </location>
    <ligand>
        <name>Cu cation</name>
        <dbReference type="ChEBI" id="CHEBI:23378"/>
    </ligand>
</feature>
<gene>
    <name evidence="6" type="ORF">JL811_03990</name>
</gene>
<dbReference type="InterPro" id="IPR036249">
    <property type="entry name" value="Thioredoxin-like_sf"/>
</dbReference>
<evidence type="ECO:0000313" key="6">
    <source>
        <dbReference type="EMBL" id="MBL4916373.1"/>
    </source>
</evidence>
<sequence>MTLLRGVALIGALAVVSAGIAGAGWVLMGDRAQQTLTPDDFGRGDYRLVTTDGQPFTQDSLQGAPSLVFFGFTHCPDVCPTTLGDIGLWQETLGDEARDLRIFMISVDPERDTPEVLAEYIGWLPGAVGVTGSEAESLKAQGAFRVFARKVPLEGDDYTMDHSSSVLAFDARGRFVTNISYQSPPEIALERVRQALR</sequence>
<feature type="binding site" evidence="3">
    <location>
        <position position="79"/>
    </location>
    <ligand>
        <name>Cu cation</name>
        <dbReference type="ChEBI" id="CHEBI:23378"/>
    </ligand>
</feature>
<dbReference type="AlphaFoldDB" id="A0A8K0V6P5"/>
<dbReference type="CDD" id="cd02968">
    <property type="entry name" value="SCO"/>
    <property type="match status" value="1"/>
</dbReference>
<proteinExistence type="inferred from homology"/>
<dbReference type="PROSITE" id="PS51352">
    <property type="entry name" value="THIOREDOXIN_2"/>
    <property type="match status" value="1"/>
</dbReference>
<evidence type="ECO:0000259" key="5">
    <source>
        <dbReference type="PROSITE" id="PS51352"/>
    </source>
</evidence>
<evidence type="ECO:0000256" key="1">
    <source>
        <dbReference type="ARBA" id="ARBA00010996"/>
    </source>
</evidence>
<evidence type="ECO:0000256" key="3">
    <source>
        <dbReference type="PIRSR" id="PIRSR603782-1"/>
    </source>
</evidence>
<keyword evidence="3" id="KW-0479">Metal-binding</keyword>
<name>A0A8K0V6P5_9RHOB</name>
<feature type="domain" description="Thioredoxin" evidence="5">
    <location>
        <begin position="26"/>
        <end position="197"/>
    </location>
</feature>
<feature type="disulfide bond" description="Redox-active" evidence="4">
    <location>
        <begin position="75"/>
        <end position="79"/>
    </location>
</feature>
<dbReference type="SUPFAM" id="SSF52833">
    <property type="entry name" value="Thioredoxin-like"/>
    <property type="match status" value="1"/>
</dbReference>
<dbReference type="RefSeq" id="WP_202687033.1">
    <property type="nucleotide sequence ID" value="NZ_JAESVN010000001.1"/>
</dbReference>